<evidence type="ECO:0000313" key="3">
    <source>
        <dbReference type="Proteomes" id="UP001317742"/>
    </source>
</evidence>
<protein>
    <submittedName>
        <fullName evidence="2">Uncharacterized protein</fullName>
    </submittedName>
</protein>
<gene>
    <name evidence="2" type="ORF">SYK_20380</name>
</gene>
<dbReference type="EMBL" id="AP026709">
    <property type="protein sequence ID" value="BDQ37678.1"/>
    <property type="molecule type" value="Genomic_DNA"/>
</dbReference>
<evidence type="ECO:0000313" key="2">
    <source>
        <dbReference type="EMBL" id="BDQ37678.1"/>
    </source>
</evidence>
<sequence>MLNGLLSGPYPFGEMGAIRFDGNRDKSLYAVFVSFLFPDAFVGVRVGEEGPPQQRDSQDDESDSDCINHGIS</sequence>
<accession>A0ABM8B1T8</accession>
<reference evidence="2 3" key="1">
    <citation type="submission" date="2022-08" db="EMBL/GenBank/DDBJ databases">
        <title>Genome Sequence of the sulphate-reducing bacterium, Pseudodesulfovibrio sp. SYK.</title>
        <authorList>
            <person name="Kondo R."/>
            <person name="Kataoka T."/>
        </authorList>
    </citation>
    <scope>NUCLEOTIDE SEQUENCE [LARGE SCALE GENOMIC DNA]</scope>
    <source>
        <strain evidence="2 3">SYK</strain>
    </source>
</reference>
<name>A0ABM8B1T8_9BACT</name>
<keyword evidence="3" id="KW-1185">Reference proteome</keyword>
<proteinExistence type="predicted"/>
<feature type="region of interest" description="Disordered" evidence="1">
    <location>
        <begin position="46"/>
        <end position="72"/>
    </location>
</feature>
<organism evidence="2 3">
    <name type="scientific">Pseudodesulfovibrio nedwellii</name>
    <dbReference type="NCBI Taxonomy" id="2973072"/>
    <lineage>
        <taxon>Bacteria</taxon>
        <taxon>Pseudomonadati</taxon>
        <taxon>Thermodesulfobacteriota</taxon>
        <taxon>Desulfovibrionia</taxon>
        <taxon>Desulfovibrionales</taxon>
        <taxon>Desulfovibrionaceae</taxon>
    </lineage>
</organism>
<evidence type="ECO:0000256" key="1">
    <source>
        <dbReference type="SAM" id="MobiDB-lite"/>
    </source>
</evidence>
<dbReference type="Proteomes" id="UP001317742">
    <property type="component" value="Chromosome"/>
</dbReference>